<organism evidence="1 2">
    <name type="scientific">Vararia minispora EC-137</name>
    <dbReference type="NCBI Taxonomy" id="1314806"/>
    <lineage>
        <taxon>Eukaryota</taxon>
        <taxon>Fungi</taxon>
        <taxon>Dikarya</taxon>
        <taxon>Basidiomycota</taxon>
        <taxon>Agaricomycotina</taxon>
        <taxon>Agaricomycetes</taxon>
        <taxon>Russulales</taxon>
        <taxon>Lachnocladiaceae</taxon>
        <taxon>Vararia</taxon>
    </lineage>
</organism>
<comment type="caution">
    <text evidence="1">The sequence shown here is derived from an EMBL/GenBank/DDBJ whole genome shotgun (WGS) entry which is preliminary data.</text>
</comment>
<dbReference type="Proteomes" id="UP000814128">
    <property type="component" value="Unassembled WGS sequence"/>
</dbReference>
<evidence type="ECO:0000313" key="1">
    <source>
        <dbReference type="EMBL" id="KAI0036578.1"/>
    </source>
</evidence>
<reference evidence="1" key="2">
    <citation type="journal article" date="2022" name="New Phytol.">
        <title>Evolutionary transition to the ectomycorrhizal habit in the genomes of a hyperdiverse lineage of mushroom-forming fungi.</title>
        <authorList>
            <person name="Looney B."/>
            <person name="Miyauchi S."/>
            <person name="Morin E."/>
            <person name="Drula E."/>
            <person name="Courty P.E."/>
            <person name="Kohler A."/>
            <person name="Kuo A."/>
            <person name="LaButti K."/>
            <person name="Pangilinan J."/>
            <person name="Lipzen A."/>
            <person name="Riley R."/>
            <person name="Andreopoulos W."/>
            <person name="He G."/>
            <person name="Johnson J."/>
            <person name="Nolan M."/>
            <person name="Tritt A."/>
            <person name="Barry K.W."/>
            <person name="Grigoriev I.V."/>
            <person name="Nagy L.G."/>
            <person name="Hibbett D."/>
            <person name="Henrissat B."/>
            <person name="Matheny P.B."/>
            <person name="Labbe J."/>
            <person name="Martin F.M."/>
        </authorList>
    </citation>
    <scope>NUCLEOTIDE SEQUENCE</scope>
    <source>
        <strain evidence="1">EC-137</strain>
    </source>
</reference>
<reference evidence="1" key="1">
    <citation type="submission" date="2021-02" db="EMBL/GenBank/DDBJ databases">
        <authorList>
            <consortium name="DOE Joint Genome Institute"/>
            <person name="Ahrendt S."/>
            <person name="Looney B.P."/>
            <person name="Miyauchi S."/>
            <person name="Morin E."/>
            <person name="Drula E."/>
            <person name="Courty P.E."/>
            <person name="Chicoki N."/>
            <person name="Fauchery L."/>
            <person name="Kohler A."/>
            <person name="Kuo A."/>
            <person name="Labutti K."/>
            <person name="Pangilinan J."/>
            <person name="Lipzen A."/>
            <person name="Riley R."/>
            <person name="Andreopoulos W."/>
            <person name="He G."/>
            <person name="Johnson J."/>
            <person name="Barry K.W."/>
            <person name="Grigoriev I.V."/>
            <person name="Nagy L."/>
            <person name="Hibbett D."/>
            <person name="Henrissat B."/>
            <person name="Matheny P.B."/>
            <person name="Labbe J."/>
            <person name="Martin F."/>
        </authorList>
    </citation>
    <scope>NUCLEOTIDE SEQUENCE</scope>
    <source>
        <strain evidence="1">EC-137</strain>
    </source>
</reference>
<sequence>MVLNHLNRARILRLTVQTDRDIDEIWTRISRGEAPRLQELALFWRGTLQKDIQHSDFSLLELRVIMLENVHLADLRLSPLLCPALVNLSLVNCGETWTSLDSLVHTLQRLPTLVSLTLDKVLPPVRSYSRQSSNRQSALLQKLDKLTLGGECLSLTAALRAIDCPRACTIALHPSFHRNADLSTQTLQLRGLKDELSDRFDETDECEFFDSLAVQDDSFWIRSKLRMFARCSPDASRRGLPNQIELTLTWPVRVAWATHVIALLATVGSPIPRLAGLSTFTIDAYTLGCGTALGNLLQDVRSTRKMQISAASGLYNPLPTAMESTKGHEPLFPQCRVLHVQGIDFSQPLCAGQLTLLDVLLDGLVDAAVCRVDIVECDVSDEGLRRLRDAYAGRVTWDEKDIARCDPEGPPFAIRSEAW</sequence>
<name>A0ACB8QYE7_9AGAM</name>
<protein>
    <submittedName>
        <fullName evidence="1">Uncharacterized protein</fullName>
    </submittedName>
</protein>
<dbReference type="EMBL" id="MU273470">
    <property type="protein sequence ID" value="KAI0036578.1"/>
    <property type="molecule type" value="Genomic_DNA"/>
</dbReference>
<gene>
    <name evidence="1" type="ORF">K488DRAFT_82017</name>
</gene>
<evidence type="ECO:0000313" key="2">
    <source>
        <dbReference type="Proteomes" id="UP000814128"/>
    </source>
</evidence>
<accession>A0ACB8QYE7</accession>
<proteinExistence type="predicted"/>
<keyword evidence="2" id="KW-1185">Reference proteome</keyword>